<dbReference type="CDD" id="cd06225">
    <property type="entry name" value="HAMP"/>
    <property type="match status" value="1"/>
</dbReference>
<feature type="coiled-coil region" evidence="14">
    <location>
        <begin position="384"/>
        <end position="443"/>
    </location>
</feature>
<keyword evidence="15" id="KW-1133">Transmembrane helix</keyword>
<evidence type="ECO:0000259" key="16">
    <source>
        <dbReference type="PROSITE" id="PS50109"/>
    </source>
</evidence>
<comment type="caution">
    <text evidence="19">The sequence shown here is derived from an EMBL/GenBank/DDBJ whole genome shotgun (WGS) entry which is preliminary data.</text>
</comment>
<dbReference type="SMART" id="SM00448">
    <property type="entry name" value="REC"/>
    <property type="match status" value="1"/>
</dbReference>
<dbReference type="Pfam" id="PF00512">
    <property type="entry name" value="HisKA"/>
    <property type="match status" value="1"/>
</dbReference>
<dbReference type="InterPro" id="IPR036890">
    <property type="entry name" value="HATPase_C_sf"/>
</dbReference>
<dbReference type="PRINTS" id="PR00344">
    <property type="entry name" value="BCTRLSENSOR"/>
</dbReference>
<dbReference type="PROSITE" id="PS50110">
    <property type="entry name" value="RESPONSE_REGULATORY"/>
    <property type="match status" value="1"/>
</dbReference>
<sequence length="892" mass="100077">MTFKTKLFVFTPLLVALTIVLSIVASNVLMRSEINRQNEARLHNATSSLQRRILDDFPHIHRQYEAFRNSGSTQFLMGVERGSVFTAEDFLGVLTFYPDVREYLLEFARLYDITSYAIYLPADPNSKAPVFDEGVNYLYAQYNAELDGIILNESTLISWDARNFLRKKEITPVLNFPKKFVGSAGTELATLSDGSIGISYSFELDNGGILVLQRSWDFDLAIQEVDLGVEITLYDEDRQRIDGSKLFRVLTDEVPVGTPKKLMELQDVDGQIHTGLASTIRDKGVILGYLVTSISQQVIEDATKRVAVLLILSGLVLVLLAVAIAILMARSFIEPISQLIKDFSAIANGNINHKINISRRDEFGELARNFYFMQSAIKDNITELNLKIQERDVAERKVRKLNEELEDRVMQRTEELRHAVGEMEKAKEGAEKANQAKSEFLANMSHEIRTPMNAILGFSEILHSEETNPKKLNFINKIRTSGKALLHLINDVLDLSKVEAGKLEFHMAATSVPKMFEELHDMFEHKATSSNLALIYEIEKGMPESLLLDENRLRQVFINLIGNAVKFTEQGYVKVTSRAIPVDNDFRLEFDVEDTGIGIKEDQIGKIFGSFEQAEATESRFGGTGLGLAISRQIIELMGGQISVKSEFGVGTTFSVTLPIVKSAQEVEQDSGEHSPNQKVAFEPAKILIADDVDYNQEILAQFLSDSPFSLDYADDGLQVLERVERFAPDLILMDIKMPNMDGREASEKLKNDPRFKDIPIIAVTASALSDSLDTYIQHCEGYITKPVDKDSLTEELKKFLAYTRVNGVANSAVALQSQPAEVEGEIRVPGGEILTKIRALAVDGYIDDIQDLMQPLSTDFPEFTERVVKFAHEFDDQKIIDMVDDYVNEQP</sequence>
<keyword evidence="15" id="KW-0812">Transmembrane</keyword>
<keyword evidence="10" id="KW-0902">Two-component regulatory system</keyword>
<dbReference type="Gene3D" id="3.30.565.10">
    <property type="entry name" value="Histidine kinase-like ATPase, C-terminal domain"/>
    <property type="match status" value="1"/>
</dbReference>
<evidence type="ECO:0000256" key="12">
    <source>
        <dbReference type="ARBA" id="ARBA00023306"/>
    </source>
</evidence>
<dbReference type="EC" id="2.7.13.3" evidence="3"/>
<evidence type="ECO:0000256" key="10">
    <source>
        <dbReference type="ARBA" id="ARBA00023012"/>
    </source>
</evidence>
<accession>A0AAV2VSG8</accession>
<feature type="domain" description="HAMP" evidence="18">
    <location>
        <begin position="330"/>
        <end position="382"/>
    </location>
</feature>
<reference evidence="19 20" key="1">
    <citation type="journal article" date="2013" name="ISME J.">
        <title>Comparative genomics of pathogenic lineages of Vibrio nigripulchritudo identifies virulence-associated traits.</title>
        <authorList>
            <person name="Goudenege D."/>
            <person name="Labreuche Y."/>
            <person name="Krin E."/>
            <person name="Ansquer D."/>
            <person name="Mangenot S."/>
            <person name="Calteau A."/>
            <person name="Medigue C."/>
            <person name="Mazel D."/>
            <person name="Polz M.F."/>
            <person name="Le Roux F."/>
        </authorList>
    </citation>
    <scope>NUCLEOTIDE SEQUENCE [LARGE SCALE GENOMIC DNA]</scope>
    <source>
        <strain evidence="19 20">SOn1</strain>
    </source>
</reference>
<dbReference type="PANTHER" id="PTHR43047">
    <property type="entry name" value="TWO-COMPONENT HISTIDINE PROTEIN KINASE"/>
    <property type="match status" value="1"/>
</dbReference>
<feature type="domain" description="Response regulatory" evidence="17">
    <location>
        <begin position="686"/>
        <end position="801"/>
    </location>
</feature>
<dbReference type="SUPFAM" id="SSF158472">
    <property type="entry name" value="HAMP domain-like"/>
    <property type="match status" value="1"/>
</dbReference>
<dbReference type="GO" id="GO:0000155">
    <property type="term" value="F:phosphorelay sensor kinase activity"/>
    <property type="evidence" value="ECO:0007669"/>
    <property type="project" value="InterPro"/>
</dbReference>
<dbReference type="AlphaFoldDB" id="A0AAV2VSG8"/>
<dbReference type="InterPro" id="IPR003594">
    <property type="entry name" value="HATPase_dom"/>
</dbReference>
<evidence type="ECO:0000256" key="8">
    <source>
        <dbReference type="ARBA" id="ARBA00022801"/>
    </source>
</evidence>
<organism evidence="19 20">
    <name type="scientific">Vibrio nigripulchritudo SOn1</name>
    <dbReference type="NCBI Taxonomy" id="1238450"/>
    <lineage>
        <taxon>Bacteria</taxon>
        <taxon>Pseudomonadati</taxon>
        <taxon>Pseudomonadota</taxon>
        <taxon>Gammaproteobacteria</taxon>
        <taxon>Vibrionales</taxon>
        <taxon>Vibrionaceae</taxon>
        <taxon>Vibrio</taxon>
    </lineage>
</organism>
<dbReference type="SUPFAM" id="SSF55874">
    <property type="entry name" value="ATPase domain of HSP90 chaperone/DNA topoisomerase II/histidine kinase"/>
    <property type="match status" value="1"/>
</dbReference>
<proteinExistence type="predicted"/>
<keyword evidence="5" id="KW-0808">Transferase</keyword>
<dbReference type="InterPro" id="IPR003661">
    <property type="entry name" value="HisK_dim/P_dom"/>
</dbReference>
<keyword evidence="8" id="KW-0378">Hydrolase</keyword>
<dbReference type="CDD" id="cd17546">
    <property type="entry name" value="REC_hyHK_CKI1_RcsC-like"/>
    <property type="match status" value="1"/>
</dbReference>
<dbReference type="InterPro" id="IPR003660">
    <property type="entry name" value="HAMP_dom"/>
</dbReference>
<keyword evidence="9" id="KW-0067">ATP-binding</keyword>
<keyword evidence="6" id="KW-0547">Nucleotide-binding</keyword>
<evidence type="ECO:0000313" key="19">
    <source>
        <dbReference type="EMBL" id="CCO47601.1"/>
    </source>
</evidence>
<dbReference type="InterPro" id="IPR005467">
    <property type="entry name" value="His_kinase_dom"/>
</dbReference>
<evidence type="ECO:0000256" key="15">
    <source>
        <dbReference type="SAM" id="Phobius"/>
    </source>
</evidence>
<dbReference type="SMART" id="SM00388">
    <property type="entry name" value="HisKA"/>
    <property type="match status" value="1"/>
</dbReference>
<dbReference type="GO" id="GO:0016787">
    <property type="term" value="F:hydrolase activity"/>
    <property type="evidence" value="ECO:0007669"/>
    <property type="project" value="UniProtKB-KW"/>
</dbReference>
<dbReference type="CDD" id="cd16922">
    <property type="entry name" value="HATPase_EvgS-ArcB-TorS-like"/>
    <property type="match status" value="1"/>
</dbReference>
<dbReference type="Gene3D" id="3.40.50.2300">
    <property type="match status" value="1"/>
</dbReference>
<dbReference type="FunFam" id="1.10.287.130:FF:000038">
    <property type="entry name" value="Sensory transduction histidine kinase"/>
    <property type="match status" value="1"/>
</dbReference>
<dbReference type="Pfam" id="PF00072">
    <property type="entry name" value="Response_reg"/>
    <property type="match status" value="1"/>
</dbReference>
<dbReference type="SMART" id="SM00387">
    <property type="entry name" value="HATPase_c"/>
    <property type="match status" value="1"/>
</dbReference>
<dbReference type="CDD" id="cd00082">
    <property type="entry name" value="HisKA"/>
    <property type="match status" value="1"/>
</dbReference>
<dbReference type="InterPro" id="IPR011006">
    <property type="entry name" value="CheY-like_superfamily"/>
</dbReference>
<evidence type="ECO:0000259" key="18">
    <source>
        <dbReference type="PROSITE" id="PS50885"/>
    </source>
</evidence>
<dbReference type="PROSITE" id="PS50885">
    <property type="entry name" value="HAMP"/>
    <property type="match status" value="1"/>
</dbReference>
<evidence type="ECO:0000256" key="9">
    <source>
        <dbReference type="ARBA" id="ARBA00022840"/>
    </source>
</evidence>
<evidence type="ECO:0000256" key="1">
    <source>
        <dbReference type="ARBA" id="ARBA00000085"/>
    </source>
</evidence>
<evidence type="ECO:0000256" key="11">
    <source>
        <dbReference type="ARBA" id="ARBA00023136"/>
    </source>
</evidence>
<dbReference type="Pfam" id="PF02518">
    <property type="entry name" value="HATPase_c"/>
    <property type="match status" value="1"/>
</dbReference>
<dbReference type="Pfam" id="PF00672">
    <property type="entry name" value="HAMP"/>
    <property type="match status" value="1"/>
</dbReference>
<dbReference type="Proteomes" id="UP000018211">
    <property type="component" value="Unassembled WGS sequence"/>
</dbReference>
<evidence type="ECO:0000256" key="7">
    <source>
        <dbReference type="ARBA" id="ARBA00022777"/>
    </source>
</evidence>
<comment type="catalytic activity">
    <reaction evidence="1">
        <text>ATP + protein L-histidine = ADP + protein N-phospho-L-histidine.</text>
        <dbReference type="EC" id="2.7.13.3"/>
    </reaction>
</comment>
<dbReference type="InterPro" id="IPR004358">
    <property type="entry name" value="Sig_transdc_His_kin-like_C"/>
</dbReference>
<keyword evidence="14" id="KW-0175">Coiled coil</keyword>
<dbReference type="FunFam" id="3.30.565.10:FF:000010">
    <property type="entry name" value="Sensor histidine kinase RcsC"/>
    <property type="match status" value="1"/>
</dbReference>
<evidence type="ECO:0000256" key="5">
    <source>
        <dbReference type="ARBA" id="ARBA00022679"/>
    </source>
</evidence>
<feature type="modified residue" description="4-aspartylphosphate" evidence="13">
    <location>
        <position position="735"/>
    </location>
</feature>
<dbReference type="EMBL" id="CAOF01000121">
    <property type="protein sequence ID" value="CCO47601.1"/>
    <property type="molecule type" value="Genomic_DNA"/>
</dbReference>
<dbReference type="SMART" id="SM00304">
    <property type="entry name" value="HAMP"/>
    <property type="match status" value="1"/>
</dbReference>
<name>A0AAV2VSG8_9VIBR</name>
<evidence type="ECO:0000256" key="6">
    <source>
        <dbReference type="ARBA" id="ARBA00022741"/>
    </source>
</evidence>
<keyword evidence="7 19" id="KW-0418">Kinase</keyword>
<evidence type="ECO:0000259" key="17">
    <source>
        <dbReference type="PROSITE" id="PS50110"/>
    </source>
</evidence>
<dbReference type="PANTHER" id="PTHR43047:SF72">
    <property type="entry name" value="OSMOSENSING HISTIDINE PROTEIN KINASE SLN1"/>
    <property type="match status" value="1"/>
</dbReference>
<gene>
    <name evidence="19" type="ORF">VIBNISOn1_300026</name>
</gene>
<evidence type="ECO:0000256" key="13">
    <source>
        <dbReference type="PROSITE-ProRule" id="PRU00169"/>
    </source>
</evidence>
<keyword evidence="11 15" id="KW-0472">Membrane</keyword>
<dbReference type="SUPFAM" id="SSF47384">
    <property type="entry name" value="Homodimeric domain of signal transducing histidine kinase"/>
    <property type="match status" value="1"/>
</dbReference>
<dbReference type="Gene3D" id="6.10.340.10">
    <property type="match status" value="1"/>
</dbReference>
<dbReference type="SUPFAM" id="SSF52172">
    <property type="entry name" value="CheY-like"/>
    <property type="match status" value="1"/>
</dbReference>
<dbReference type="InterPro" id="IPR001789">
    <property type="entry name" value="Sig_transdc_resp-reg_receiver"/>
</dbReference>
<dbReference type="PROSITE" id="PS50109">
    <property type="entry name" value="HIS_KIN"/>
    <property type="match status" value="1"/>
</dbReference>
<evidence type="ECO:0000256" key="2">
    <source>
        <dbReference type="ARBA" id="ARBA00004370"/>
    </source>
</evidence>
<protein>
    <recommendedName>
        <fullName evidence="3">histidine kinase</fullName>
        <ecNumber evidence="3">2.7.13.3</ecNumber>
    </recommendedName>
</protein>
<evidence type="ECO:0000256" key="4">
    <source>
        <dbReference type="ARBA" id="ARBA00022553"/>
    </source>
</evidence>
<comment type="subcellular location">
    <subcellularLocation>
        <location evidence="2">Membrane</location>
    </subcellularLocation>
</comment>
<evidence type="ECO:0000256" key="14">
    <source>
        <dbReference type="SAM" id="Coils"/>
    </source>
</evidence>
<dbReference type="GO" id="GO:0005886">
    <property type="term" value="C:plasma membrane"/>
    <property type="evidence" value="ECO:0007669"/>
    <property type="project" value="TreeGrafter"/>
</dbReference>
<dbReference type="GO" id="GO:0009927">
    <property type="term" value="F:histidine phosphotransfer kinase activity"/>
    <property type="evidence" value="ECO:0007669"/>
    <property type="project" value="TreeGrafter"/>
</dbReference>
<keyword evidence="4 13" id="KW-0597">Phosphoprotein</keyword>
<evidence type="ECO:0000256" key="3">
    <source>
        <dbReference type="ARBA" id="ARBA00012438"/>
    </source>
</evidence>
<feature type="transmembrane region" description="Helical" evidence="15">
    <location>
        <begin position="306"/>
        <end position="329"/>
    </location>
</feature>
<evidence type="ECO:0000313" key="20">
    <source>
        <dbReference type="Proteomes" id="UP000018211"/>
    </source>
</evidence>
<dbReference type="RefSeq" id="WP_022612355.1">
    <property type="nucleotide sequence ID" value="NZ_LK391965.1"/>
</dbReference>
<feature type="domain" description="Histidine kinase" evidence="16">
    <location>
        <begin position="443"/>
        <end position="662"/>
    </location>
</feature>
<dbReference type="Gene3D" id="1.10.287.130">
    <property type="match status" value="1"/>
</dbReference>
<dbReference type="GO" id="GO:0005524">
    <property type="term" value="F:ATP binding"/>
    <property type="evidence" value="ECO:0007669"/>
    <property type="project" value="UniProtKB-KW"/>
</dbReference>
<dbReference type="InterPro" id="IPR036097">
    <property type="entry name" value="HisK_dim/P_sf"/>
</dbReference>
<keyword evidence="12" id="KW-0131">Cell cycle</keyword>